<evidence type="ECO:0000313" key="7">
    <source>
        <dbReference type="EMBL" id="SDP12643.1"/>
    </source>
</evidence>
<keyword evidence="2" id="KW-0813">Transport</keyword>
<keyword evidence="4 7" id="KW-0067">ATP-binding</keyword>
<proteinExistence type="inferred from homology"/>
<dbReference type="EMBL" id="FNJM01000002">
    <property type="protein sequence ID" value="SDP12643.1"/>
    <property type="molecule type" value="Genomic_DNA"/>
</dbReference>
<dbReference type="AlphaFoldDB" id="A0A1H0Q5K5"/>
<comment type="similarity">
    <text evidence="1">Belongs to the ABC transporter superfamily.</text>
</comment>
<evidence type="ECO:0000259" key="5">
    <source>
        <dbReference type="PROSITE" id="PS50893"/>
    </source>
</evidence>
<dbReference type="GO" id="GO:0098796">
    <property type="term" value="C:membrane protein complex"/>
    <property type="evidence" value="ECO:0007669"/>
    <property type="project" value="UniProtKB-ARBA"/>
</dbReference>
<dbReference type="InterPro" id="IPR017911">
    <property type="entry name" value="MacB-like_ATP-bd"/>
</dbReference>
<dbReference type="PROSITE" id="PS50893">
    <property type="entry name" value="ABC_TRANSPORTER_2"/>
    <property type="match status" value="1"/>
</dbReference>
<dbReference type="InterPro" id="IPR003439">
    <property type="entry name" value="ABC_transporter-like_ATP-bd"/>
</dbReference>
<gene>
    <name evidence="6" type="ORF">H7E68_00915</name>
    <name evidence="7" type="ORF">SAMN04488529_102221</name>
</gene>
<keyword evidence="3" id="KW-0547">Nucleotide-binding</keyword>
<dbReference type="GO" id="GO:0016887">
    <property type="term" value="F:ATP hydrolysis activity"/>
    <property type="evidence" value="ECO:0007669"/>
    <property type="project" value="InterPro"/>
</dbReference>
<dbReference type="CDD" id="cd03255">
    <property type="entry name" value="ABC_MJ0796_LolCDE_FtsE"/>
    <property type="match status" value="1"/>
</dbReference>
<sequence length="251" mass="27963">MEVLECKKVTKVYDAFKGAQAIKALNDISFKVEDGEFLGVMGPSGSGKTTLLNILAGIDKATAGEIFIGEKNILTMKKDDMAIFRRNNIGFIFQEFNLLDSLTVKENIGFPLTLDRVKPKVIEDKVNELIEYFGLKEVENSYPYNISGGQKQRAAEARALIKEPKIILGDEPTGNLDSKSSMNIMESFKKINEEKKSTIVMVTHDPLAASFCKRIIFIKDGTIKLEINSNGNRKEFFDKVIEAQLVIGGQE</sequence>
<dbReference type="Pfam" id="PF00005">
    <property type="entry name" value="ABC_tran"/>
    <property type="match status" value="1"/>
</dbReference>
<dbReference type="SUPFAM" id="SSF52540">
    <property type="entry name" value="P-loop containing nucleoside triphosphate hydrolases"/>
    <property type="match status" value="1"/>
</dbReference>
<dbReference type="Proteomes" id="UP000198597">
    <property type="component" value="Unassembled WGS sequence"/>
</dbReference>
<evidence type="ECO:0000313" key="9">
    <source>
        <dbReference type="Proteomes" id="UP000585258"/>
    </source>
</evidence>
<name>A0A1H0Q5K5_9CLOT</name>
<evidence type="ECO:0000256" key="4">
    <source>
        <dbReference type="ARBA" id="ARBA00022840"/>
    </source>
</evidence>
<dbReference type="STRING" id="94869.SAMN04488529_102221"/>
<reference evidence="6 9" key="2">
    <citation type="submission" date="2020-08" db="EMBL/GenBank/DDBJ databases">
        <title>Clostridia isolated from Swiss meat.</title>
        <authorList>
            <person name="Wambui J."/>
            <person name="Stevens M.J.A."/>
            <person name="Stephan R."/>
        </authorList>
    </citation>
    <scope>NUCLEOTIDE SEQUENCE [LARGE SCALE GENOMIC DNA]</scope>
    <source>
        <strain evidence="6 9">CM001</strain>
    </source>
</reference>
<feature type="domain" description="ABC transporter" evidence="5">
    <location>
        <begin position="10"/>
        <end position="245"/>
    </location>
</feature>
<accession>A0A1H0Q5K5</accession>
<dbReference type="GO" id="GO:0022857">
    <property type="term" value="F:transmembrane transporter activity"/>
    <property type="evidence" value="ECO:0007669"/>
    <property type="project" value="UniProtKB-ARBA"/>
</dbReference>
<dbReference type="Gene3D" id="3.40.50.300">
    <property type="entry name" value="P-loop containing nucleotide triphosphate hydrolases"/>
    <property type="match status" value="1"/>
</dbReference>
<dbReference type="EMBL" id="JACKWY010000001">
    <property type="protein sequence ID" value="MBB6713291.1"/>
    <property type="molecule type" value="Genomic_DNA"/>
</dbReference>
<protein>
    <submittedName>
        <fullName evidence="6">ABC transporter ATP-binding protein</fullName>
    </submittedName>
    <submittedName>
        <fullName evidence="7">Putative ABC transport system ATP-binding protein</fullName>
    </submittedName>
</protein>
<reference evidence="7 8" key="1">
    <citation type="submission" date="2016-10" db="EMBL/GenBank/DDBJ databases">
        <authorList>
            <person name="de Groot N.N."/>
        </authorList>
    </citation>
    <scope>NUCLEOTIDE SEQUENCE [LARGE SCALE GENOMIC DNA]</scope>
    <source>
        <strain evidence="7 8">DSM 12272</strain>
    </source>
</reference>
<dbReference type="FunFam" id="3.40.50.300:FF:000032">
    <property type="entry name" value="Export ABC transporter ATP-binding protein"/>
    <property type="match status" value="1"/>
</dbReference>
<evidence type="ECO:0000256" key="3">
    <source>
        <dbReference type="ARBA" id="ARBA00022741"/>
    </source>
</evidence>
<dbReference type="InterPro" id="IPR027417">
    <property type="entry name" value="P-loop_NTPase"/>
</dbReference>
<evidence type="ECO:0000256" key="1">
    <source>
        <dbReference type="ARBA" id="ARBA00005417"/>
    </source>
</evidence>
<dbReference type="SMART" id="SM00382">
    <property type="entry name" value="AAA"/>
    <property type="match status" value="1"/>
</dbReference>
<keyword evidence="8" id="KW-1185">Reference proteome</keyword>
<evidence type="ECO:0000313" key="6">
    <source>
        <dbReference type="EMBL" id="MBB6713291.1"/>
    </source>
</evidence>
<organism evidence="7 8">
    <name type="scientific">Clostridium gasigenes</name>
    <dbReference type="NCBI Taxonomy" id="94869"/>
    <lineage>
        <taxon>Bacteria</taxon>
        <taxon>Bacillati</taxon>
        <taxon>Bacillota</taxon>
        <taxon>Clostridia</taxon>
        <taxon>Eubacteriales</taxon>
        <taxon>Clostridiaceae</taxon>
        <taxon>Clostridium</taxon>
    </lineage>
</organism>
<dbReference type="OrthoDB" id="9802264at2"/>
<dbReference type="Proteomes" id="UP000585258">
    <property type="component" value="Unassembled WGS sequence"/>
</dbReference>
<evidence type="ECO:0000256" key="2">
    <source>
        <dbReference type="ARBA" id="ARBA00022448"/>
    </source>
</evidence>
<dbReference type="RefSeq" id="WP_089966978.1">
    <property type="nucleotide sequence ID" value="NZ_FNJM01000002.1"/>
</dbReference>
<evidence type="ECO:0000313" key="8">
    <source>
        <dbReference type="Proteomes" id="UP000198597"/>
    </source>
</evidence>
<dbReference type="PANTHER" id="PTHR42798:SF7">
    <property type="entry name" value="ALPHA-D-RIBOSE 1-METHYLPHOSPHONATE 5-TRIPHOSPHATE SYNTHASE SUBUNIT PHNL"/>
    <property type="match status" value="1"/>
</dbReference>
<dbReference type="PANTHER" id="PTHR42798">
    <property type="entry name" value="LIPOPROTEIN-RELEASING SYSTEM ATP-BINDING PROTEIN LOLD"/>
    <property type="match status" value="1"/>
</dbReference>
<dbReference type="GO" id="GO:0005524">
    <property type="term" value="F:ATP binding"/>
    <property type="evidence" value="ECO:0007669"/>
    <property type="project" value="UniProtKB-KW"/>
</dbReference>
<dbReference type="InterPro" id="IPR003593">
    <property type="entry name" value="AAA+_ATPase"/>
</dbReference>